<reference evidence="3" key="1">
    <citation type="journal article" date="2017" name="Nat. Ecol. Evol.">
        <title>Genome expansion and lineage-specific genetic innovations in the forest pathogenic fungi Armillaria.</title>
        <authorList>
            <person name="Sipos G."/>
            <person name="Prasanna A.N."/>
            <person name="Walter M.C."/>
            <person name="O'Connor E."/>
            <person name="Balint B."/>
            <person name="Krizsan K."/>
            <person name="Kiss B."/>
            <person name="Hess J."/>
            <person name="Varga T."/>
            <person name="Slot J."/>
            <person name="Riley R."/>
            <person name="Boka B."/>
            <person name="Rigling D."/>
            <person name="Barry K."/>
            <person name="Lee J."/>
            <person name="Mihaltcheva S."/>
            <person name="LaButti K."/>
            <person name="Lipzen A."/>
            <person name="Waldron R."/>
            <person name="Moloney N.M."/>
            <person name="Sperisen C."/>
            <person name="Kredics L."/>
            <person name="Vagvoelgyi C."/>
            <person name="Patrignani A."/>
            <person name="Fitzpatrick D."/>
            <person name="Nagy I."/>
            <person name="Doyle S."/>
            <person name="Anderson J.B."/>
            <person name="Grigoriev I.V."/>
            <person name="Gueldener U."/>
            <person name="Muensterkoetter M."/>
            <person name="Nagy L.G."/>
        </authorList>
    </citation>
    <scope>NUCLEOTIDE SEQUENCE [LARGE SCALE GENOMIC DNA]</scope>
    <source>
        <strain evidence="3">28-4</strain>
    </source>
</reference>
<gene>
    <name evidence="2" type="ORF">ARMSODRAFT_982958</name>
</gene>
<protein>
    <submittedName>
        <fullName evidence="2">Uncharacterized protein</fullName>
    </submittedName>
</protein>
<evidence type="ECO:0000256" key="1">
    <source>
        <dbReference type="SAM" id="MobiDB-lite"/>
    </source>
</evidence>
<name>A0A2H3B4M1_9AGAR</name>
<evidence type="ECO:0000313" key="3">
    <source>
        <dbReference type="Proteomes" id="UP000218334"/>
    </source>
</evidence>
<dbReference type="AlphaFoldDB" id="A0A2H3B4M1"/>
<dbReference type="EMBL" id="KZ293502">
    <property type="protein sequence ID" value="PBK59557.1"/>
    <property type="molecule type" value="Genomic_DNA"/>
</dbReference>
<proteinExistence type="predicted"/>
<evidence type="ECO:0000313" key="2">
    <source>
        <dbReference type="EMBL" id="PBK59557.1"/>
    </source>
</evidence>
<keyword evidence="3" id="KW-1185">Reference proteome</keyword>
<feature type="compositionally biased region" description="Basic residues" evidence="1">
    <location>
        <begin position="8"/>
        <end position="21"/>
    </location>
</feature>
<feature type="compositionally biased region" description="Basic and acidic residues" evidence="1">
    <location>
        <begin position="22"/>
        <end position="34"/>
    </location>
</feature>
<feature type="compositionally biased region" description="Basic and acidic residues" evidence="1">
    <location>
        <begin position="66"/>
        <end position="75"/>
    </location>
</feature>
<feature type="region of interest" description="Disordered" evidence="1">
    <location>
        <begin position="1"/>
        <end position="34"/>
    </location>
</feature>
<sequence>MSVAWATGHKHRASQHKGKRDLKHEGSGKTGKLDTLERGLVTHRPKSGTIVFLRRHRRHYTNDFSNDCHAHETRRPGSSAHYHHLPSSEFAHPRQLKGNYQLRMTPSKRQGLKDPLKPGFKGHGLLTLKTPGIGVAGNPAIRQLATNTSRQPG</sequence>
<organism evidence="2 3">
    <name type="scientific">Armillaria solidipes</name>
    <dbReference type="NCBI Taxonomy" id="1076256"/>
    <lineage>
        <taxon>Eukaryota</taxon>
        <taxon>Fungi</taxon>
        <taxon>Dikarya</taxon>
        <taxon>Basidiomycota</taxon>
        <taxon>Agaricomycotina</taxon>
        <taxon>Agaricomycetes</taxon>
        <taxon>Agaricomycetidae</taxon>
        <taxon>Agaricales</taxon>
        <taxon>Marasmiineae</taxon>
        <taxon>Physalacriaceae</taxon>
        <taxon>Armillaria</taxon>
    </lineage>
</organism>
<accession>A0A2H3B4M1</accession>
<dbReference type="Proteomes" id="UP000218334">
    <property type="component" value="Unassembled WGS sequence"/>
</dbReference>
<feature type="region of interest" description="Disordered" evidence="1">
    <location>
        <begin position="63"/>
        <end position="95"/>
    </location>
</feature>